<comment type="caution">
    <text evidence="2">The sequence shown here is derived from an EMBL/GenBank/DDBJ whole genome shotgun (WGS) entry which is preliminary data.</text>
</comment>
<evidence type="ECO:0000313" key="2">
    <source>
        <dbReference type="EMBL" id="MBT0770725.1"/>
    </source>
</evidence>
<dbReference type="PANTHER" id="PTHR43433:SF10">
    <property type="entry name" value="AB HYDROLASE-1 DOMAIN-CONTAINING PROTEIN"/>
    <property type="match status" value="1"/>
</dbReference>
<evidence type="ECO:0000313" key="3">
    <source>
        <dbReference type="Proteomes" id="UP001197247"/>
    </source>
</evidence>
<dbReference type="Proteomes" id="UP001197247">
    <property type="component" value="Unassembled WGS sequence"/>
</dbReference>
<dbReference type="InterPro" id="IPR029058">
    <property type="entry name" value="AB_hydrolase_fold"/>
</dbReference>
<dbReference type="SUPFAM" id="SSF53474">
    <property type="entry name" value="alpha/beta-Hydrolases"/>
    <property type="match status" value="1"/>
</dbReference>
<reference evidence="2 3" key="1">
    <citation type="submission" date="2021-05" db="EMBL/GenBank/DDBJ databases">
        <title>Kineosporia and Streptomyces sp. nov. two new marine actinobacteria isolated from Coral.</title>
        <authorList>
            <person name="Buangrab K."/>
            <person name="Sutthacheep M."/>
            <person name="Yeemin T."/>
            <person name="Harunari E."/>
            <person name="Igarashi Y."/>
            <person name="Kanchanasin P."/>
            <person name="Tanasupawat S."/>
            <person name="Phongsopitanun W."/>
        </authorList>
    </citation>
    <scope>NUCLEOTIDE SEQUENCE [LARGE SCALE GENOMIC DNA]</scope>
    <source>
        <strain evidence="2 3">J2-2</strain>
    </source>
</reference>
<keyword evidence="2" id="KW-0378">Hydrolase</keyword>
<accession>A0ABS5TI56</accession>
<organism evidence="2 3">
    <name type="scientific">Kineosporia corallincola</name>
    <dbReference type="NCBI Taxonomy" id="2835133"/>
    <lineage>
        <taxon>Bacteria</taxon>
        <taxon>Bacillati</taxon>
        <taxon>Actinomycetota</taxon>
        <taxon>Actinomycetes</taxon>
        <taxon>Kineosporiales</taxon>
        <taxon>Kineosporiaceae</taxon>
        <taxon>Kineosporia</taxon>
    </lineage>
</organism>
<dbReference type="InterPro" id="IPR050471">
    <property type="entry name" value="AB_hydrolase"/>
</dbReference>
<dbReference type="Gene3D" id="3.40.50.1820">
    <property type="entry name" value="alpha/beta hydrolase"/>
    <property type="match status" value="1"/>
</dbReference>
<feature type="domain" description="AB hydrolase-1" evidence="1">
    <location>
        <begin position="23"/>
        <end position="246"/>
    </location>
</feature>
<keyword evidence="3" id="KW-1185">Reference proteome</keyword>
<dbReference type="RefSeq" id="WP_214157004.1">
    <property type="nucleotide sequence ID" value="NZ_JAHBAY010000006.1"/>
</dbReference>
<evidence type="ECO:0000259" key="1">
    <source>
        <dbReference type="Pfam" id="PF00561"/>
    </source>
</evidence>
<proteinExistence type="predicted"/>
<dbReference type="EMBL" id="JAHBAY010000006">
    <property type="protein sequence ID" value="MBT0770725.1"/>
    <property type="molecule type" value="Genomic_DNA"/>
</dbReference>
<dbReference type="Pfam" id="PF00561">
    <property type="entry name" value="Abhydrolase_1"/>
    <property type="match status" value="1"/>
</dbReference>
<dbReference type="PANTHER" id="PTHR43433">
    <property type="entry name" value="HYDROLASE, ALPHA/BETA FOLD FAMILY PROTEIN"/>
    <property type="match status" value="1"/>
</dbReference>
<sequence>MPVFTHDDTQTEYEAHGDPEGRPVLVHHGLVGSAGLAPVWHELAVRAGLRLVSVARPGYGRSTPVPMTSIADWAGLVTPLLDELDVDRFGVLGVSAGAPYAYALAATMPERVRRVAVLSGTGRVDEPETRALYPDEARHRLESFATSSPEQVRAFWHGNIAMGLALNPAEHPMRRPLTDTAAHGAAGPARESVNQLRDWGFALESVTTPVSLWHSRADEQVPYAAAEIVAGRIPGAVLHEQAEAGHLPSMASAVGAVEFLAS</sequence>
<name>A0ABS5TI56_9ACTN</name>
<dbReference type="InterPro" id="IPR000073">
    <property type="entry name" value="AB_hydrolase_1"/>
</dbReference>
<protein>
    <submittedName>
        <fullName evidence="2">Alpha/beta fold hydrolase</fullName>
    </submittedName>
</protein>
<gene>
    <name evidence="2" type="ORF">KIH74_17405</name>
</gene>
<dbReference type="GO" id="GO:0016787">
    <property type="term" value="F:hydrolase activity"/>
    <property type="evidence" value="ECO:0007669"/>
    <property type="project" value="UniProtKB-KW"/>
</dbReference>